<dbReference type="EMBL" id="AP022599">
    <property type="protein sequence ID" value="BBY82279.1"/>
    <property type="molecule type" value="Genomic_DNA"/>
</dbReference>
<proteinExistence type="predicted"/>
<evidence type="ECO:0000313" key="1">
    <source>
        <dbReference type="EMBL" id="BBY82279.1"/>
    </source>
</evidence>
<gene>
    <name evidence="1" type="ORF">MPUL_34370</name>
</gene>
<name>A0A7I7UP12_MYCPV</name>
<protein>
    <submittedName>
        <fullName evidence="1">Uncharacterized protein</fullName>
    </submittedName>
</protein>
<dbReference type="AlphaFoldDB" id="A0A7I7UP12"/>
<keyword evidence="2" id="KW-1185">Reference proteome</keyword>
<reference evidence="1 2" key="1">
    <citation type="journal article" date="2019" name="Emerg. Microbes Infect.">
        <title>Comprehensive subspecies identification of 175 nontuberculous mycobacteria species based on 7547 genomic profiles.</title>
        <authorList>
            <person name="Matsumoto Y."/>
            <person name="Kinjo T."/>
            <person name="Motooka D."/>
            <person name="Nabeya D."/>
            <person name="Jung N."/>
            <person name="Uechi K."/>
            <person name="Horii T."/>
            <person name="Iida T."/>
            <person name="Fujita J."/>
            <person name="Nakamura S."/>
        </authorList>
    </citation>
    <scope>NUCLEOTIDE SEQUENCE [LARGE SCALE GENOMIC DNA]</scope>
    <source>
        <strain evidence="1 2">JCM 6370</strain>
    </source>
</reference>
<sequence>MLWGFAVLSRDCAAVDDQAISEALLQAATGDLLLDHRKDCNQTACGAAET</sequence>
<organism evidence="1 2">
    <name type="scientific">Mycolicibacterium pulveris</name>
    <name type="common">Mycobacterium pulveris</name>
    <dbReference type="NCBI Taxonomy" id="36813"/>
    <lineage>
        <taxon>Bacteria</taxon>
        <taxon>Bacillati</taxon>
        <taxon>Actinomycetota</taxon>
        <taxon>Actinomycetes</taxon>
        <taxon>Mycobacteriales</taxon>
        <taxon>Mycobacteriaceae</taxon>
        <taxon>Mycolicibacterium</taxon>
    </lineage>
</organism>
<dbReference type="Proteomes" id="UP000467252">
    <property type="component" value="Chromosome"/>
</dbReference>
<evidence type="ECO:0000313" key="2">
    <source>
        <dbReference type="Proteomes" id="UP000467252"/>
    </source>
</evidence>
<accession>A0A7I7UP12</accession>